<accession>A0A8J5VIE3</accession>
<evidence type="ECO:0000313" key="2">
    <source>
        <dbReference type="Proteomes" id="UP000729402"/>
    </source>
</evidence>
<proteinExistence type="predicted"/>
<evidence type="ECO:0000313" key="1">
    <source>
        <dbReference type="EMBL" id="KAG8069015.1"/>
    </source>
</evidence>
<reference evidence="1" key="1">
    <citation type="journal article" date="2021" name="bioRxiv">
        <title>Whole Genome Assembly and Annotation of Northern Wild Rice, Zizania palustris L., Supports a Whole Genome Duplication in the Zizania Genus.</title>
        <authorList>
            <person name="Haas M."/>
            <person name="Kono T."/>
            <person name="Macchietto M."/>
            <person name="Millas R."/>
            <person name="McGilp L."/>
            <person name="Shao M."/>
            <person name="Duquette J."/>
            <person name="Hirsch C.N."/>
            <person name="Kimball J."/>
        </authorList>
    </citation>
    <scope>NUCLEOTIDE SEQUENCE</scope>
    <source>
        <tissue evidence="1">Fresh leaf tissue</tissue>
    </source>
</reference>
<dbReference type="Proteomes" id="UP000729402">
    <property type="component" value="Unassembled WGS sequence"/>
</dbReference>
<reference evidence="1" key="2">
    <citation type="submission" date="2021-02" db="EMBL/GenBank/DDBJ databases">
        <authorList>
            <person name="Kimball J.A."/>
            <person name="Haas M.W."/>
            <person name="Macchietto M."/>
            <person name="Kono T."/>
            <person name="Duquette J."/>
            <person name="Shao M."/>
        </authorList>
    </citation>
    <scope>NUCLEOTIDE SEQUENCE</scope>
    <source>
        <tissue evidence="1">Fresh leaf tissue</tissue>
    </source>
</reference>
<keyword evidence="2" id="KW-1185">Reference proteome</keyword>
<comment type="caution">
    <text evidence="1">The sequence shown here is derived from an EMBL/GenBank/DDBJ whole genome shotgun (WGS) entry which is preliminary data.</text>
</comment>
<protein>
    <submittedName>
        <fullName evidence="1">Uncharacterized protein</fullName>
    </submittedName>
</protein>
<organism evidence="1 2">
    <name type="scientific">Zizania palustris</name>
    <name type="common">Northern wild rice</name>
    <dbReference type="NCBI Taxonomy" id="103762"/>
    <lineage>
        <taxon>Eukaryota</taxon>
        <taxon>Viridiplantae</taxon>
        <taxon>Streptophyta</taxon>
        <taxon>Embryophyta</taxon>
        <taxon>Tracheophyta</taxon>
        <taxon>Spermatophyta</taxon>
        <taxon>Magnoliopsida</taxon>
        <taxon>Liliopsida</taxon>
        <taxon>Poales</taxon>
        <taxon>Poaceae</taxon>
        <taxon>BOP clade</taxon>
        <taxon>Oryzoideae</taxon>
        <taxon>Oryzeae</taxon>
        <taxon>Zizaniinae</taxon>
        <taxon>Zizania</taxon>
    </lineage>
</organism>
<dbReference type="AlphaFoldDB" id="A0A8J5VIE3"/>
<dbReference type="EMBL" id="JAAALK010000284">
    <property type="protein sequence ID" value="KAG8069015.1"/>
    <property type="molecule type" value="Genomic_DNA"/>
</dbReference>
<sequence>MPRAGEHWDKLSASNRSCCPAPLLSSLLQPLLDWKEIAASLSCVLALSVHAAGGWQLARELTGQMEIVSHRLICVCIIYIAWSPSQAGEGQVQQRRGGRSFG</sequence>
<gene>
    <name evidence="1" type="ORF">GUJ93_ZPchr0005g14290</name>
</gene>
<name>A0A8J5VIE3_ZIZPA</name>